<feature type="region of interest" description="Disordered" evidence="5">
    <location>
        <begin position="634"/>
        <end position="701"/>
    </location>
</feature>
<evidence type="ECO:0000256" key="1">
    <source>
        <dbReference type="ARBA" id="ARBA00004308"/>
    </source>
</evidence>
<dbReference type="EMBL" id="JAUEPT010000002">
    <property type="protein sequence ID" value="KAK0454469.1"/>
    <property type="molecule type" value="Genomic_DNA"/>
</dbReference>
<proteinExistence type="predicted"/>
<evidence type="ECO:0000313" key="8">
    <source>
        <dbReference type="Proteomes" id="UP001175226"/>
    </source>
</evidence>
<protein>
    <submittedName>
        <fullName evidence="7">Armadillo-type protein</fullName>
    </submittedName>
</protein>
<dbReference type="GO" id="GO:0012505">
    <property type="term" value="C:endomembrane system"/>
    <property type="evidence" value="ECO:0007669"/>
    <property type="project" value="UniProtKB-SubCell"/>
</dbReference>
<name>A0AA39K4M6_9AGAR</name>
<dbReference type="Proteomes" id="UP001175226">
    <property type="component" value="Unassembled WGS sequence"/>
</dbReference>
<dbReference type="InterPro" id="IPR050840">
    <property type="entry name" value="Adaptor_Complx_Large_Subunit"/>
</dbReference>
<dbReference type="Gene3D" id="1.25.10.10">
    <property type="entry name" value="Leucine-rich Repeat Variant"/>
    <property type="match status" value="1"/>
</dbReference>
<comment type="subcellular location">
    <subcellularLocation>
        <location evidence="1">Endomembrane system</location>
    </subcellularLocation>
</comment>
<organism evidence="7 8">
    <name type="scientific">Armillaria borealis</name>
    <dbReference type="NCBI Taxonomy" id="47425"/>
    <lineage>
        <taxon>Eukaryota</taxon>
        <taxon>Fungi</taxon>
        <taxon>Dikarya</taxon>
        <taxon>Basidiomycota</taxon>
        <taxon>Agaricomycotina</taxon>
        <taxon>Agaricomycetes</taxon>
        <taxon>Agaricomycetidae</taxon>
        <taxon>Agaricales</taxon>
        <taxon>Marasmiineae</taxon>
        <taxon>Physalacriaceae</taxon>
        <taxon>Armillaria</taxon>
    </lineage>
</organism>
<evidence type="ECO:0000256" key="2">
    <source>
        <dbReference type="ARBA" id="ARBA00022448"/>
    </source>
</evidence>
<dbReference type="AlphaFoldDB" id="A0AA39K4M6"/>
<feature type="domain" description="Clathrin/coatomer adaptor adaptin-like N-terminal" evidence="6">
    <location>
        <begin position="40"/>
        <end position="358"/>
    </location>
</feature>
<dbReference type="InterPro" id="IPR002553">
    <property type="entry name" value="Clathrin/coatomer_adapt-like_N"/>
</dbReference>
<accession>A0AA39K4M6</accession>
<reference evidence="7" key="1">
    <citation type="submission" date="2023-06" db="EMBL/GenBank/DDBJ databases">
        <authorList>
            <consortium name="Lawrence Berkeley National Laboratory"/>
            <person name="Ahrendt S."/>
            <person name="Sahu N."/>
            <person name="Indic B."/>
            <person name="Wong-Bajracharya J."/>
            <person name="Merenyi Z."/>
            <person name="Ke H.-M."/>
            <person name="Monk M."/>
            <person name="Kocsube S."/>
            <person name="Drula E."/>
            <person name="Lipzen A."/>
            <person name="Balint B."/>
            <person name="Henrissat B."/>
            <person name="Andreopoulos B."/>
            <person name="Martin F.M."/>
            <person name="Harder C.B."/>
            <person name="Rigling D."/>
            <person name="Ford K.L."/>
            <person name="Foster G.D."/>
            <person name="Pangilinan J."/>
            <person name="Papanicolaou A."/>
            <person name="Barry K."/>
            <person name="LaButti K."/>
            <person name="Viragh M."/>
            <person name="Koriabine M."/>
            <person name="Yan M."/>
            <person name="Riley R."/>
            <person name="Champramary S."/>
            <person name="Plett K.L."/>
            <person name="Tsai I.J."/>
            <person name="Slot J."/>
            <person name="Sipos G."/>
            <person name="Plett J."/>
            <person name="Nagy L.G."/>
            <person name="Grigoriev I.V."/>
        </authorList>
    </citation>
    <scope>NUCLEOTIDE SEQUENCE</scope>
    <source>
        <strain evidence="7">FPL87.14</strain>
    </source>
</reference>
<keyword evidence="2" id="KW-0813">Transport</keyword>
<keyword evidence="4" id="KW-0472">Membrane</keyword>
<evidence type="ECO:0000313" key="7">
    <source>
        <dbReference type="EMBL" id="KAK0454469.1"/>
    </source>
</evidence>
<keyword evidence="3" id="KW-0653">Protein transport</keyword>
<sequence length="849" mass="94206">MAYTQTPMDVPFISSGASSRRHYALVRNVETAQSVQQADEYIFAEVRSIRSQFNDPGLSLRSCRELLIVLLYCYNAVTTSALKQDALYFAIPHAINLAEAASNAKDKRIGYLFCSEVMPPNHELQLMLVNTLRKDLEDSSLTRICLALDNLIASSTEDVIPAVQARLHDLLVHNSPHIRRRALMVYRALSRHDPDLMKPIIPTVMKRMKDHDSSVSGAAISISASIPDVRSSIQIRHLFADTTDGQNRDIHKLTNELFSSASTIGHPESRYWLFTIIRALRNLGLNDTNLPNVIRLIRSASTSKNYGLLREAALLLGEIRNEAFLNVAMSSRRAPVESIREILVSREPNEQYLFLSCLECVDPMWWAGITPECPAVLEEWEVEQFMQLLDSADPLIRRKAVKILNKVDPDIISAYYAQSVRALPAEMPYNNKVESTWRLLEVLQVQFAGDGEQYARQVLELFRHVESVGPSDSQRVLDAAVEKVLSFIRDGISMFQIASSTVFLARLTEGEDMGPTMMVIVAALGCEYCGQLSLPPKDILSALSSRLASSTASVQDVCLVSMLRISAECDAVPEEVKLAVSGLAEIAGRYIRRRCEQFLKFSAQGDVLTSILRSARSLTLPHVLEALMQQGSKLNATSPPVSPRKLSASLSPTSSPSLGASKLRYDAYETPTSIPRLRGRRPSSTRSESTSSPQPALSRTVTAGDLTLAAQEFEMMSLSSPQLTDQVARPPDLIAFDTPFISDPDPSDFETSWNTLGPSTSARGWFEGSVDVLLDRLKGVEGNEMKVIPTDEPPFEGMCSSQYGRPNYLTAYRGTVLRLRASEDDGCLWRLRCGDAQLRVRIKRALAEE</sequence>
<dbReference type="InterPro" id="IPR011989">
    <property type="entry name" value="ARM-like"/>
</dbReference>
<comment type="caution">
    <text evidence="7">The sequence shown here is derived from an EMBL/GenBank/DDBJ whole genome shotgun (WGS) entry which is preliminary data.</text>
</comment>
<evidence type="ECO:0000256" key="3">
    <source>
        <dbReference type="ARBA" id="ARBA00022927"/>
    </source>
</evidence>
<dbReference type="InterPro" id="IPR016024">
    <property type="entry name" value="ARM-type_fold"/>
</dbReference>
<dbReference type="PANTHER" id="PTHR22780">
    <property type="entry name" value="ADAPTIN, ALPHA/GAMMA/EPSILON"/>
    <property type="match status" value="1"/>
</dbReference>
<feature type="compositionally biased region" description="Low complexity" evidence="5">
    <location>
        <begin position="646"/>
        <end position="661"/>
    </location>
</feature>
<feature type="compositionally biased region" description="Low complexity" evidence="5">
    <location>
        <begin position="684"/>
        <end position="693"/>
    </location>
</feature>
<dbReference type="SUPFAM" id="SSF48371">
    <property type="entry name" value="ARM repeat"/>
    <property type="match status" value="1"/>
</dbReference>
<keyword evidence="8" id="KW-1185">Reference proteome</keyword>
<dbReference type="GO" id="GO:0030117">
    <property type="term" value="C:membrane coat"/>
    <property type="evidence" value="ECO:0007669"/>
    <property type="project" value="InterPro"/>
</dbReference>
<evidence type="ECO:0000256" key="5">
    <source>
        <dbReference type="SAM" id="MobiDB-lite"/>
    </source>
</evidence>
<evidence type="ECO:0000256" key="4">
    <source>
        <dbReference type="ARBA" id="ARBA00023136"/>
    </source>
</evidence>
<gene>
    <name evidence="7" type="ORF">EV421DRAFT_2072583</name>
</gene>
<dbReference type="Pfam" id="PF01602">
    <property type="entry name" value="Adaptin_N"/>
    <property type="match status" value="1"/>
</dbReference>
<dbReference type="GO" id="GO:0006886">
    <property type="term" value="P:intracellular protein transport"/>
    <property type="evidence" value="ECO:0007669"/>
    <property type="project" value="InterPro"/>
</dbReference>
<evidence type="ECO:0000259" key="6">
    <source>
        <dbReference type="Pfam" id="PF01602"/>
    </source>
</evidence>
<dbReference type="GO" id="GO:0016192">
    <property type="term" value="P:vesicle-mediated transport"/>
    <property type="evidence" value="ECO:0007669"/>
    <property type="project" value="InterPro"/>
</dbReference>